<feature type="domain" description="Aminotransferase class I/classII large" evidence="7">
    <location>
        <begin position="35"/>
        <end position="387"/>
    </location>
</feature>
<dbReference type="SUPFAM" id="SSF53383">
    <property type="entry name" value="PLP-dependent transferases"/>
    <property type="match status" value="1"/>
</dbReference>
<accession>A0A4P7P1D1</accession>
<evidence type="ECO:0000256" key="3">
    <source>
        <dbReference type="ARBA" id="ARBA00022576"/>
    </source>
</evidence>
<dbReference type="Proteomes" id="UP000296201">
    <property type="component" value="Chromosome"/>
</dbReference>
<dbReference type="GO" id="GO:0008483">
    <property type="term" value="F:transaminase activity"/>
    <property type="evidence" value="ECO:0007669"/>
    <property type="project" value="UniProtKB-KW"/>
</dbReference>
<dbReference type="InterPro" id="IPR015421">
    <property type="entry name" value="PyrdxlP-dep_Trfase_major"/>
</dbReference>
<comment type="cofactor">
    <cofactor evidence="1 6">
        <name>pyridoxal 5'-phosphate</name>
        <dbReference type="ChEBI" id="CHEBI:597326"/>
    </cofactor>
</comment>
<evidence type="ECO:0000256" key="4">
    <source>
        <dbReference type="ARBA" id="ARBA00022679"/>
    </source>
</evidence>
<sequence length="396" mass="44374">MTDFTPNIADHAQTLQPFRVMKILGEAKALERQGKDIIHMEIGEPDFESLECVHDAVKAALDQGKTHYTATLGLPELRQKLGEFYADFYRANVKSDNIMLTPGASSALQLALTALLNPGDKVLMSDPTYPCNRQFVQLLHGELVLLPVDASSDYQLTLAHLEEYWQEDIKAVMVASPSNPSGTVIEQDELIKMAQFAATKNAYFLVDEIYQGLVYDRPAESILSHAQRPDNVIVINSFSKFFNMTGWRLGWMVAPSHLMPVLERLGQNLFLCAPTPSQHGALHVLEPDALMQLEARRKTFERRRNTLFKAMQEAGIAPKVLPQGAFYLYWDVSDYTDNAEQFCSRLLAETGVAITPGTDFGTHKAQQHVRLAYTTSEKQLQKAVVKIRAFLDSLTL</sequence>
<dbReference type="Pfam" id="PF00155">
    <property type="entry name" value="Aminotran_1_2"/>
    <property type="match status" value="1"/>
</dbReference>
<dbReference type="PROSITE" id="PS00105">
    <property type="entry name" value="AA_TRANSFER_CLASS_1"/>
    <property type="match status" value="1"/>
</dbReference>
<dbReference type="CDD" id="cd00609">
    <property type="entry name" value="AAT_like"/>
    <property type="match status" value="1"/>
</dbReference>
<evidence type="ECO:0000313" key="8">
    <source>
        <dbReference type="EMBL" id="QBZ83943.1"/>
    </source>
</evidence>
<dbReference type="PANTHER" id="PTHR46383:SF2">
    <property type="entry name" value="AMINOTRANSFERASE"/>
    <property type="match status" value="1"/>
</dbReference>
<evidence type="ECO:0000256" key="2">
    <source>
        <dbReference type="ARBA" id="ARBA00007441"/>
    </source>
</evidence>
<evidence type="ECO:0000256" key="5">
    <source>
        <dbReference type="ARBA" id="ARBA00022898"/>
    </source>
</evidence>
<proteinExistence type="inferred from homology"/>
<dbReference type="Gene3D" id="3.40.640.10">
    <property type="entry name" value="Type I PLP-dependent aspartate aminotransferase-like (Major domain)"/>
    <property type="match status" value="1"/>
</dbReference>
<dbReference type="PANTHER" id="PTHR46383">
    <property type="entry name" value="ASPARTATE AMINOTRANSFERASE"/>
    <property type="match status" value="1"/>
</dbReference>
<keyword evidence="5" id="KW-0663">Pyridoxal phosphate</keyword>
<evidence type="ECO:0000259" key="7">
    <source>
        <dbReference type="Pfam" id="PF00155"/>
    </source>
</evidence>
<evidence type="ECO:0000313" key="9">
    <source>
        <dbReference type="Proteomes" id="UP000296201"/>
    </source>
</evidence>
<dbReference type="EC" id="2.6.1.-" evidence="6"/>
<dbReference type="GO" id="GO:0006520">
    <property type="term" value="P:amino acid metabolic process"/>
    <property type="evidence" value="ECO:0007669"/>
    <property type="project" value="InterPro"/>
</dbReference>
<dbReference type="InterPro" id="IPR004838">
    <property type="entry name" value="NHTrfase_class1_PyrdxlP-BS"/>
</dbReference>
<dbReference type="InterPro" id="IPR004839">
    <property type="entry name" value="Aminotransferase_I/II_large"/>
</dbReference>
<dbReference type="InterPro" id="IPR015424">
    <property type="entry name" value="PyrdxlP-dep_Trfase"/>
</dbReference>
<dbReference type="RefSeq" id="WP_135796521.1">
    <property type="nucleotide sequence ID" value="NZ_CP032096.1"/>
</dbReference>
<keyword evidence="9" id="KW-1185">Reference proteome</keyword>
<organism evidence="8 9">
    <name type="scientific">Hydrogenovibrio crunogenus</name>
    <dbReference type="NCBI Taxonomy" id="39765"/>
    <lineage>
        <taxon>Bacteria</taxon>
        <taxon>Pseudomonadati</taxon>
        <taxon>Pseudomonadota</taxon>
        <taxon>Gammaproteobacteria</taxon>
        <taxon>Thiotrichales</taxon>
        <taxon>Piscirickettsiaceae</taxon>
        <taxon>Hydrogenovibrio</taxon>
    </lineage>
</organism>
<dbReference type="OrthoDB" id="9803354at2"/>
<keyword evidence="4 6" id="KW-0808">Transferase</keyword>
<comment type="similarity">
    <text evidence="2 6">Belongs to the class-I pyridoxal-phosphate-dependent aminotransferase family.</text>
</comment>
<name>A0A4P7P1D1_9GAMM</name>
<keyword evidence="3 6" id="KW-0032">Aminotransferase</keyword>
<protein>
    <recommendedName>
        <fullName evidence="6">Aminotransferase</fullName>
        <ecNumber evidence="6">2.6.1.-</ecNumber>
    </recommendedName>
</protein>
<dbReference type="EMBL" id="CP032096">
    <property type="protein sequence ID" value="QBZ83943.1"/>
    <property type="molecule type" value="Genomic_DNA"/>
</dbReference>
<dbReference type="AlphaFoldDB" id="A0A4P7P1D1"/>
<evidence type="ECO:0000256" key="6">
    <source>
        <dbReference type="RuleBase" id="RU000481"/>
    </source>
</evidence>
<gene>
    <name evidence="8" type="primary">aspC</name>
    <name evidence="8" type="ORF">GHNINEIG_02012</name>
</gene>
<evidence type="ECO:0000256" key="1">
    <source>
        <dbReference type="ARBA" id="ARBA00001933"/>
    </source>
</evidence>
<reference evidence="8 9" key="1">
    <citation type="submission" date="2018-08" db="EMBL/GenBank/DDBJ databases">
        <title>Horizontal acquisition of hydrogen conversion ability and other habitat adaptations in Hydrogenovibrio crunogenus strains.</title>
        <authorList>
            <person name="Gonnella G."/>
            <person name="Adam N."/>
            <person name="Perner M."/>
        </authorList>
    </citation>
    <scope>NUCLEOTIDE SEQUENCE [LARGE SCALE GENOMIC DNA]</scope>
    <source>
        <strain evidence="8 9">SP-41</strain>
    </source>
</reference>
<dbReference type="GO" id="GO:0030170">
    <property type="term" value="F:pyridoxal phosphate binding"/>
    <property type="evidence" value="ECO:0007669"/>
    <property type="project" value="InterPro"/>
</dbReference>
<dbReference type="InterPro" id="IPR050596">
    <property type="entry name" value="AspAT/PAT-like"/>
</dbReference>